<dbReference type="InterPro" id="IPR011991">
    <property type="entry name" value="ArsR-like_HTH"/>
</dbReference>
<accession>A0ABY2XAY4</accession>
<keyword evidence="1" id="KW-0805">Transcription regulation</keyword>
<reference evidence="5 6" key="1">
    <citation type="submission" date="2019-05" db="EMBL/GenBank/DDBJ databases">
        <title>Marivita sp. nov. isolated from sea sediment.</title>
        <authorList>
            <person name="Kim W."/>
        </authorList>
    </citation>
    <scope>NUCLEOTIDE SEQUENCE [LARGE SCALE GENOMIC DNA]</scope>
    <source>
        <strain evidence="5 6">CAU 1492</strain>
    </source>
</reference>
<comment type="caution">
    <text evidence="5">The sequence shown here is derived from an EMBL/GenBank/DDBJ whole genome shotgun (WGS) entry which is preliminary data.</text>
</comment>
<keyword evidence="6" id="KW-1185">Reference proteome</keyword>
<dbReference type="InterPro" id="IPR011008">
    <property type="entry name" value="Dimeric_a/b-barrel"/>
</dbReference>
<evidence type="ECO:0000259" key="4">
    <source>
        <dbReference type="PROSITE" id="PS50956"/>
    </source>
</evidence>
<dbReference type="InterPro" id="IPR000485">
    <property type="entry name" value="AsnC-type_HTH_dom"/>
</dbReference>
<dbReference type="PROSITE" id="PS00519">
    <property type="entry name" value="HTH_ASNC_1"/>
    <property type="match status" value="1"/>
</dbReference>
<dbReference type="PANTHER" id="PTHR30154:SF34">
    <property type="entry name" value="TRANSCRIPTIONAL REGULATOR AZLB"/>
    <property type="match status" value="1"/>
</dbReference>
<dbReference type="Pfam" id="PF01037">
    <property type="entry name" value="AsnC_trans_reg"/>
    <property type="match status" value="1"/>
</dbReference>
<evidence type="ECO:0000313" key="5">
    <source>
        <dbReference type="EMBL" id="TMV13532.1"/>
    </source>
</evidence>
<dbReference type="SUPFAM" id="SSF54909">
    <property type="entry name" value="Dimeric alpha+beta barrel"/>
    <property type="match status" value="1"/>
</dbReference>
<dbReference type="Gene3D" id="3.30.70.920">
    <property type="match status" value="1"/>
</dbReference>
<dbReference type="InterPro" id="IPR019885">
    <property type="entry name" value="Tscrpt_reg_HTH_AsnC-type_CS"/>
</dbReference>
<gene>
    <name evidence="5" type="ORF">FGK64_12410</name>
</gene>
<dbReference type="PRINTS" id="PR00033">
    <property type="entry name" value="HTHASNC"/>
</dbReference>
<dbReference type="SMART" id="SM00344">
    <property type="entry name" value="HTH_ASNC"/>
    <property type="match status" value="1"/>
</dbReference>
<feature type="domain" description="HTH asnC-type" evidence="4">
    <location>
        <begin position="7"/>
        <end position="68"/>
    </location>
</feature>
<protein>
    <submittedName>
        <fullName evidence="5">Lrp/AsnC family transcriptional regulator</fullName>
    </submittedName>
</protein>
<keyword evidence="3" id="KW-0804">Transcription</keyword>
<evidence type="ECO:0000256" key="2">
    <source>
        <dbReference type="ARBA" id="ARBA00023125"/>
    </source>
</evidence>
<dbReference type="SUPFAM" id="SSF46785">
    <property type="entry name" value="Winged helix' DNA-binding domain"/>
    <property type="match status" value="1"/>
</dbReference>
<dbReference type="PANTHER" id="PTHR30154">
    <property type="entry name" value="LEUCINE-RESPONSIVE REGULATORY PROTEIN"/>
    <property type="match status" value="1"/>
</dbReference>
<keyword evidence="2" id="KW-0238">DNA-binding</keyword>
<dbReference type="Proteomes" id="UP001191082">
    <property type="component" value="Unassembled WGS sequence"/>
</dbReference>
<dbReference type="PROSITE" id="PS50956">
    <property type="entry name" value="HTH_ASNC_2"/>
    <property type="match status" value="1"/>
</dbReference>
<proteinExistence type="predicted"/>
<evidence type="ECO:0000256" key="1">
    <source>
        <dbReference type="ARBA" id="ARBA00023015"/>
    </source>
</evidence>
<organism evidence="5 6">
    <name type="scientific">Arenibacterium halophilum</name>
    <dbReference type="NCBI Taxonomy" id="2583821"/>
    <lineage>
        <taxon>Bacteria</taxon>
        <taxon>Pseudomonadati</taxon>
        <taxon>Pseudomonadota</taxon>
        <taxon>Alphaproteobacteria</taxon>
        <taxon>Rhodobacterales</taxon>
        <taxon>Paracoccaceae</taxon>
        <taxon>Arenibacterium</taxon>
    </lineage>
</organism>
<dbReference type="InterPro" id="IPR036388">
    <property type="entry name" value="WH-like_DNA-bd_sf"/>
</dbReference>
<dbReference type="Pfam" id="PF13412">
    <property type="entry name" value="HTH_24"/>
    <property type="match status" value="1"/>
</dbReference>
<dbReference type="InterPro" id="IPR019887">
    <property type="entry name" value="Tscrpt_reg_AsnC/Lrp_C"/>
</dbReference>
<dbReference type="InterPro" id="IPR019888">
    <property type="entry name" value="Tscrpt_reg_AsnC-like"/>
</dbReference>
<dbReference type="EMBL" id="VCPC01000002">
    <property type="protein sequence ID" value="TMV13532.1"/>
    <property type="molecule type" value="Genomic_DNA"/>
</dbReference>
<dbReference type="RefSeq" id="WP_138864086.1">
    <property type="nucleotide sequence ID" value="NZ_VCPC01000002.1"/>
</dbReference>
<evidence type="ECO:0000256" key="3">
    <source>
        <dbReference type="ARBA" id="ARBA00023163"/>
    </source>
</evidence>
<name>A0ABY2XAY4_9RHOB</name>
<sequence length="156" mass="17618">MKDIFHLSELDKRIISEIQQDATLSAAELARRTASSPATCWRRIKAMEEAGVLGPTVRLVNPAAVGRGMDAFCNVRMKSQDATSRRAFLRAMEQEQAITEVYSISGEWDYLLHFVVRGMDEVEDILMRRVLDHDNVAGTSTIFVLRRVKHTTQVPV</sequence>
<dbReference type="InterPro" id="IPR036390">
    <property type="entry name" value="WH_DNA-bd_sf"/>
</dbReference>
<dbReference type="CDD" id="cd00090">
    <property type="entry name" value="HTH_ARSR"/>
    <property type="match status" value="1"/>
</dbReference>
<dbReference type="Gene3D" id="1.10.10.10">
    <property type="entry name" value="Winged helix-like DNA-binding domain superfamily/Winged helix DNA-binding domain"/>
    <property type="match status" value="1"/>
</dbReference>
<evidence type="ECO:0000313" key="6">
    <source>
        <dbReference type="Proteomes" id="UP001191082"/>
    </source>
</evidence>